<proteinExistence type="predicted"/>
<dbReference type="SUPFAM" id="SSF46785">
    <property type="entry name" value="Winged helix' DNA-binding domain"/>
    <property type="match status" value="1"/>
</dbReference>
<name>A0ABW2Y665_9BIFI</name>
<dbReference type="PROSITE" id="PS50995">
    <property type="entry name" value="HTH_MARR_2"/>
    <property type="match status" value="1"/>
</dbReference>
<evidence type="ECO:0000313" key="5">
    <source>
        <dbReference type="EMBL" id="MFD0705256.1"/>
    </source>
</evidence>
<dbReference type="EMBL" id="JBHTHQ010000021">
    <property type="protein sequence ID" value="MFD0705256.1"/>
    <property type="molecule type" value="Genomic_DNA"/>
</dbReference>
<dbReference type="InterPro" id="IPR036390">
    <property type="entry name" value="WH_DNA-bd_sf"/>
</dbReference>
<organism evidence="5 6">
    <name type="scientific">Alloscardovia venturai</name>
    <dbReference type="NCBI Taxonomy" id="1769421"/>
    <lineage>
        <taxon>Bacteria</taxon>
        <taxon>Bacillati</taxon>
        <taxon>Actinomycetota</taxon>
        <taxon>Actinomycetes</taxon>
        <taxon>Bifidobacteriales</taxon>
        <taxon>Bifidobacteriaceae</taxon>
        <taxon>Alloscardovia</taxon>
    </lineage>
</organism>
<dbReference type="SMART" id="SM00347">
    <property type="entry name" value="HTH_MARR"/>
    <property type="match status" value="1"/>
</dbReference>
<keyword evidence="2" id="KW-0238">DNA-binding</keyword>
<sequence length="157" mass="17390">MPARYQGGHLVLKINFLNGRLFNRLLHLDGRAEYSAEQGKILSALWLDSPRTIANISAITGLAKSTLTSMLKRLEDQGHITITSSPDDARVKLVGLTQRGKDQEKIGNAVSKQLAEQFYKGFTDEEKDQLDQLLLRVEANLNEGLNTVGCAPRKGEE</sequence>
<dbReference type="InterPro" id="IPR036388">
    <property type="entry name" value="WH-like_DNA-bd_sf"/>
</dbReference>
<evidence type="ECO:0000256" key="2">
    <source>
        <dbReference type="ARBA" id="ARBA00023125"/>
    </source>
</evidence>
<protein>
    <submittedName>
        <fullName evidence="5">MarR family winged helix-turn-helix transcriptional regulator</fullName>
    </submittedName>
</protein>
<reference evidence="6" key="1">
    <citation type="journal article" date="2019" name="Int. J. Syst. Evol. Microbiol.">
        <title>The Global Catalogue of Microorganisms (GCM) 10K type strain sequencing project: providing services to taxonomists for standard genome sequencing and annotation.</title>
        <authorList>
            <consortium name="The Broad Institute Genomics Platform"/>
            <consortium name="The Broad Institute Genome Sequencing Center for Infectious Disease"/>
            <person name="Wu L."/>
            <person name="Ma J."/>
        </authorList>
    </citation>
    <scope>NUCLEOTIDE SEQUENCE [LARGE SCALE GENOMIC DNA]</scope>
    <source>
        <strain evidence="6">CCM 8604</strain>
    </source>
</reference>
<feature type="domain" description="HTH marR-type" evidence="4">
    <location>
        <begin position="1"/>
        <end position="139"/>
    </location>
</feature>
<comment type="caution">
    <text evidence="5">The sequence shown here is derived from an EMBL/GenBank/DDBJ whole genome shotgun (WGS) entry which is preliminary data.</text>
</comment>
<evidence type="ECO:0000256" key="1">
    <source>
        <dbReference type="ARBA" id="ARBA00023015"/>
    </source>
</evidence>
<keyword evidence="6" id="KW-1185">Reference proteome</keyword>
<gene>
    <name evidence="5" type="ORF">ACFQY8_05805</name>
</gene>
<keyword evidence="3" id="KW-0804">Transcription</keyword>
<keyword evidence="1" id="KW-0805">Transcription regulation</keyword>
<dbReference type="Pfam" id="PF01047">
    <property type="entry name" value="MarR"/>
    <property type="match status" value="1"/>
</dbReference>
<dbReference type="InterPro" id="IPR000835">
    <property type="entry name" value="HTH_MarR-typ"/>
</dbReference>
<evidence type="ECO:0000256" key="3">
    <source>
        <dbReference type="ARBA" id="ARBA00023163"/>
    </source>
</evidence>
<accession>A0ABW2Y665</accession>
<evidence type="ECO:0000259" key="4">
    <source>
        <dbReference type="PROSITE" id="PS50995"/>
    </source>
</evidence>
<dbReference type="RefSeq" id="WP_377938949.1">
    <property type="nucleotide sequence ID" value="NZ_JBHTHQ010000021.1"/>
</dbReference>
<dbReference type="PRINTS" id="PR00598">
    <property type="entry name" value="HTHMARR"/>
</dbReference>
<dbReference type="PANTHER" id="PTHR42756">
    <property type="entry name" value="TRANSCRIPTIONAL REGULATOR, MARR"/>
    <property type="match status" value="1"/>
</dbReference>
<dbReference type="PANTHER" id="PTHR42756:SF1">
    <property type="entry name" value="TRANSCRIPTIONAL REPRESSOR OF EMRAB OPERON"/>
    <property type="match status" value="1"/>
</dbReference>
<evidence type="ECO:0000313" key="6">
    <source>
        <dbReference type="Proteomes" id="UP001597036"/>
    </source>
</evidence>
<dbReference type="Gene3D" id="1.10.10.10">
    <property type="entry name" value="Winged helix-like DNA-binding domain superfamily/Winged helix DNA-binding domain"/>
    <property type="match status" value="1"/>
</dbReference>
<dbReference type="Proteomes" id="UP001597036">
    <property type="component" value="Unassembled WGS sequence"/>
</dbReference>